<organism evidence="14 15">
    <name type="scientific">Shewanella nanhaiensis</name>
    <dbReference type="NCBI Taxonomy" id="2864872"/>
    <lineage>
        <taxon>Bacteria</taxon>
        <taxon>Pseudomonadati</taxon>
        <taxon>Pseudomonadota</taxon>
        <taxon>Gammaproteobacteria</taxon>
        <taxon>Alteromonadales</taxon>
        <taxon>Shewanellaceae</taxon>
        <taxon>Shewanella</taxon>
    </lineage>
</organism>
<comment type="caution">
    <text evidence="14">The sequence shown here is derived from an EMBL/GenBank/DDBJ whole genome shotgun (WGS) entry which is preliminary data.</text>
</comment>
<evidence type="ECO:0000256" key="3">
    <source>
        <dbReference type="ARBA" id="ARBA00010088"/>
    </source>
</evidence>
<keyword evidence="9 11" id="KW-0378">Hydrolase</keyword>
<dbReference type="Pfam" id="PF00561">
    <property type="entry name" value="Abhydrolase_1"/>
    <property type="match status" value="1"/>
</dbReference>
<evidence type="ECO:0000256" key="5">
    <source>
        <dbReference type="ARBA" id="ARBA00021843"/>
    </source>
</evidence>
<dbReference type="EC" id="3.4.11.5" evidence="4 11"/>
<keyword evidence="7 11" id="KW-0963">Cytoplasm</keyword>
<evidence type="ECO:0000256" key="12">
    <source>
        <dbReference type="RuleBase" id="RU003421"/>
    </source>
</evidence>
<protein>
    <recommendedName>
        <fullName evidence="5 11">Proline iminopeptidase</fullName>
        <shortName evidence="11">PIP</shortName>
        <ecNumber evidence="4 11">3.4.11.5</ecNumber>
    </recommendedName>
    <alternativeName>
        <fullName evidence="10 11">Prolyl aminopeptidase</fullName>
    </alternativeName>
</protein>
<evidence type="ECO:0000313" key="15">
    <source>
        <dbReference type="Proteomes" id="UP001195963"/>
    </source>
</evidence>
<keyword evidence="15" id="KW-1185">Reference proteome</keyword>
<comment type="catalytic activity">
    <reaction evidence="1 11 12">
        <text>Release of N-terminal proline from a peptide.</text>
        <dbReference type="EC" id="3.4.11.5"/>
    </reaction>
</comment>
<feature type="domain" description="AB hydrolase-1" evidence="13">
    <location>
        <begin position="41"/>
        <end position="310"/>
    </location>
</feature>
<accession>A0ABS7E549</accession>
<evidence type="ECO:0000256" key="8">
    <source>
        <dbReference type="ARBA" id="ARBA00022670"/>
    </source>
</evidence>
<keyword evidence="8 11" id="KW-0645">Protease</keyword>
<comment type="similarity">
    <text evidence="3 11 12">Belongs to the peptidase S33 family.</text>
</comment>
<dbReference type="InterPro" id="IPR002410">
    <property type="entry name" value="Peptidase_S33"/>
</dbReference>
<dbReference type="RefSeq" id="WP_220110168.1">
    <property type="nucleotide sequence ID" value="NZ_JAHZST010000009.1"/>
</dbReference>
<dbReference type="EMBL" id="JAHZST010000009">
    <property type="protein sequence ID" value="MBW8184675.1"/>
    <property type="molecule type" value="Genomic_DNA"/>
</dbReference>
<dbReference type="InterPro" id="IPR000073">
    <property type="entry name" value="AB_hydrolase_1"/>
</dbReference>
<dbReference type="PANTHER" id="PTHR43722">
    <property type="entry name" value="PROLINE IMINOPEPTIDASE"/>
    <property type="match status" value="1"/>
</dbReference>
<dbReference type="PRINTS" id="PR00111">
    <property type="entry name" value="ABHYDROLASE"/>
</dbReference>
<sequence>MRLLYPDIEPYADHFLSMPANKGEVVHQLYVEECGNPEGVPVVFLHGGPGSGCRASHRCYFNPEFYRIILLDQRGCGRSKPYACLENNNTDYLIDDLEQIRDRLNIDRWVVFGGSWGATLALVYAEHYPERVQAMILRGVFLGRQQDIDWVYSDGGAANVFPEAWKQLMSVLTDDEQLMPLKSLYALLVGTDDVRRSQALQAFNQWEQQIVTLREGSFSLTEVLAETLSEVMISEPYEGAAAIIQLYYSLELCFIEHKPILSSIDKIRQIPTHIVHGRYDMVCPLKQPWALSQAWPEASLTVLPLAGHSAGEASMVDALVKITDSVGSDLSGSSF</sequence>
<name>A0ABS7E549_9GAMM</name>
<dbReference type="Proteomes" id="UP001195963">
    <property type="component" value="Unassembled WGS sequence"/>
</dbReference>
<evidence type="ECO:0000256" key="6">
    <source>
        <dbReference type="ARBA" id="ARBA00022438"/>
    </source>
</evidence>
<dbReference type="InterPro" id="IPR029058">
    <property type="entry name" value="AB_hydrolase_fold"/>
</dbReference>
<evidence type="ECO:0000313" key="14">
    <source>
        <dbReference type="EMBL" id="MBW8184675.1"/>
    </source>
</evidence>
<gene>
    <name evidence="14" type="primary">pip</name>
    <name evidence="14" type="ORF">K0625_13455</name>
</gene>
<comment type="subcellular location">
    <subcellularLocation>
        <location evidence="2 11">Cytoplasm</location>
    </subcellularLocation>
</comment>
<dbReference type="PIRSF" id="PIRSF006431">
    <property type="entry name" value="Pept_S33"/>
    <property type="match status" value="1"/>
</dbReference>
<reference evidence="14 15" key="1">
    <citation type="submission" date="2021-07" db="EMBL/GenBank/DDBJ databases">
        <title>Shewanella sp. nov, isolated from SCS.</title>
        <authorList>
            <person name="Cao W.R."/>
        </authorList>
    </citation>
    <scope>NUCLEOTIDE SEQUENCE [LARGE SCALE GENOMIC DNA]</scope>
    <source>
        <strain evidence="14 15">NR704-98</strain>
    </source>
</reference>
<evidence type="ECO:0000256" key="11">
    <source>
        <dbReference type="PIRNR" id="PIRNR006431"/>
    </source>
</evidence>
<evidence type="ECO:0000259" key="13">
    <source>
        <dbReference type="Pfam" id="PF00561"/>
    </source>
</evidence>
<evidence type="ECO:0000256" key="4">
    <source>
        <dbReference type="ARBA" id="ARBA00012568"/>
    </source>
</evidence>
<evidence type="ECO:0000256" key="10">
    <source>
        <dbReference type="ARBA" id="ARBA00029605"/>
    </source>
</evidence>
<dbReference type="NCBIfam" id="TIGR01249">
    <property type="entry name" value="pro_imino_pep_1"/>
    <property type="match status" value="1"/>
</dbReference>
<dbReference type="InterPro" id="IPR005944">
    <property type="entry name" value="Pro_iminopeptidase"/>
</dbReference>
<evidence type="ECO:0000256" key="2">
    <source>
        <dbReference type="ARBA" id="ARBA00004496"/>
    </source>
</evidence>
<dbReference type="SUPFAM" id="SSF53474">
    <property type="entry name" value="alpha/beta-Hydrolases"/>
    <property type="match status" value="1"/>
</dbReference>
<evidence type="ECO:0000256" key="1">
    <source>
        <dbReference type="ARBA" id="ARBA00001585"/>
    </source>
</evidence>
<proteinExistence type="inferred from homology"/>
<keyword evidence="6 11" id="KW-0031">Aminopeptidase</keyword>
<dbReference type="PRINTS" id="PR00793">
    <property type="entry name" value="PROAMNOPTASE"/>
</dbReference>
<evidence type="ECO:0000256" key="9">
    <source>
        <dbReference type="ARBA" id="ARBA00022801"/>
    </source>
</evidence>
<dbReference type="PANTHER" id="PTHR43722:SF1">
    <property type="entry name" value="PROLINE IMINOPEPTIDASE"/>
    <property type="match status" value="1"/>
</dbReference>
<dbReference type="Gene3D" id="3.40.50.1820">
    <property type="entry name" value="alpha/beta hydrolase"/>
    <property type="match status" value="1"/>
</dbReference>
<evidence type="ECO:0000256" key="7">
    <source>
        <dbReference type="ARBA" id="ARBA00022490"/>
    </source>
</evidence>
<dbReference type="GO" id="GO:0004177">
    <property type="term" value="F:aminopeptidase activity"/>
    <property type="evidence" value="ECO:0007669"/>
    <property type="project" value="UniProtKB-KW"/>
</dbReference>